<sequence>MDPTLEGLPTEILIAIALSLDGSGQRLNLLYTSRRFYNALLPTLYDVINRTRGYVVPWKLLRTILQKPWLAQMVHELSLPTTYQFYFPIDEDPSFEPWITSEAAVPTLRKAVESIFNGDEQETEHWLEKLRDGSPEVLNGLLMLSLPRLERLELEMPGYEFLGRAIRQVYPPTACGNSITSKRNYDNNNHDIITTPTIHLSRLTHLHLFFPGSHQVFLDPALAIPLFQLPSVRQFSGARFCLPSYDWTYDIMPSITHMRFMYCSFGNGAKPMIENCKELQSFTYLHTENDEYEDDSGTLFNPLPEILRESLLPSRHSLETLCLDFSTDTETNMLFRAVGSLSEFTALNHLHISAEILLPLYYDPERHGRVNLSLPKILPRSLETLHVEGLKSEKADHVLGQLSSFVKSAQRYTPNLRQVCVMMVKMVLNDATRESFENVDTESKIVCEFKGWVPILHDLARSEDK</sequence>
<evidence type="ECO:0000313" key="2">
    <source>
        <dbReference type="EMBL" id="PGH17756.1"/>
    </source>
</evidence>
<evidence type="ECO:0000313" key="3">
    <source>
        <dbReference type="Proteomes" id="UP000223968"/>
    </source>
</evidence>
<organism evidence="2 3">
    <name type="scientific">Helicocarpus griseus UAMH5409</name>
    <dbReference type="NCBI Taxonomy" id="1447875"/>
    <lineage>
        <taxon>Eukaryota</taxon>
        <taxon>Fungi</taxon>
        <taxon>Dikarya</taxon>
        <taxon>Ascomycota</taxon>
        <taxon>Pezizomycotina</taxon>
        <taxon>Eurotiomycetes</taxon>
        <taxon>Eurotiomycetidae</taxon>
        <taxon>Onygenales</taxon>
        <taxon>Ajellomycetaceae</taxon>
        <taxon>Helicocarpus</taxon>
    </lineage>
</organism>
<evidence type="ECO:0000259" key="1">
    <source>
        <dbReference type="Pfam" id="PF24969"/>
    </source>
</evidence>
<dbReference type="EMBL" id="PDNB01000008">
    <property type="protein sequence ID" value="PGH17756.1"/>
    <property type="molecule type" value="Genomic_DNA"/>
</dbReference>
<reference evidence="2 3" key="1">
    <citation type="submission" date="2017-10" db="EMBL/GenBank/DDBJ databases">
        <title>Comparative genomics in systemic dimorphic fungi from Ajellomycetaceae.</title>
        <authorList>
            <person name="Munoz J.F."/>
            <person name="Mcewen J.G."/>
            <person name="Clay O.K."/>
            <person name="Cuomo C.A."/>
        </authorList>
    </citation>
    <scope>NUCLEOTIDE SEQUENCE [LARGE SCALE GENOMIC DNA]</scope>
    <source>
        <strain evidence="2 3">UAMH5409</strain>
    </source>
</reference>
<name>A0A2B7Y8B9_9EURO</name>
<dbReference type="InterPro" id="IPR056867">
    <property type="entry name" value="LRR_15"/>
</dbReference>
<comment type="caution">
    <text evidence="2">The sequence shown here is derived from an EMBL/GenBank/DDBJ whole genome shotgun (WGS) entry which is preliminary data.</text>
</comment>
<protein>
    <recommendedName>
        <fullName evidence="1">Leucine-rich repeat domain-containing protein</fullName>
    </recommendedName>
</protein>
<dbReference type="Gene3D" id="3.80.10.10">
    <property type="entry name" value="Ribonuclease Inhibitor"/>
    <property type="match status" value="1"/>
</dbReference>
<dbReference type="STRING" id="1447875.A0A2B7Y8B9"/>
<dbReference type="Pfam" id="PF24969">
    <property type="entry name" value="LRR_15"/>
    <property type="match status" value="1"/>
</dbReference>
<feature type="domain" description="Leucine-rich repeat" evidence="1">
    <location>
        <begin position="46"/>
        <end position="459"/>
    </location>
</feature>
<gene>
    <name evidence="2" type="ORF">AJ79_00897</name>
</gene>
<proteinExistence type="predicted"/>
<dbReference type="Proteomes" id="UP000223968">
    <property type="component" value="Unassembled WGS sequence"/>
</dbReference>
<dbReference type="AlphaFoldDB" id="A0A2B7Y8B9"/>
<accession>A0A2B7Y8B9</accession>
<dbReference type="InterPro" id="IPR032675">
    <property type="entry name" value="LRR_dom_sf"/>
</dbReference>
<dbReference type="OrthoDB" id="5130616at2759"/>
<keyword evidence="3" id="KW-1185">Reference proteome</keyword>